<reference evidence="1" key="1">
    <citation type="journal article" date="2022" name="Int. J. Mol. Sci.">
        <title>Draft Genome of Tanacetum Coccineum: Genomic Comparison of Closely Related Tanacetum-Family Plants.</title>
        <authorList>
            <person name="Yamashiro T."/>
            <person name="Shiraishi A."/>
            <person name="Nakayama K."/>
            <person name="Satake H."/>
        </authorList>
    </citation>
    <scope>NUCLEOTIDE SEQUENCE</scope>
</reference>
<name>A0ABQ5FIJ7_9ASTR</name>
<accession>A0ABQ5FIJ7</accession>
<keyword evidence="2" id="KW-1185">Reference proteome</keyword>
<proteinExistence type="predicted"/>
<dbReference type="EMBL" id="BQNB010017434">
    <property type="protein sequence ID" value="GJT63133.1"/>
    <property type="molecule type" value="Genomic_DNA"/>
</dbReference>
<gene>
    <name evidence="1" type="ORF">Tco_1006666</name>
</gene>
<dbReference type="Proteomes" id="UP001151760">
    <property type="component" value="Unassembled WGS sequence"/>
</dbReference>
<protein>
    <submittedName>
        <fullName evidence="1">Uncharacterized protein</fullName>
    </submittedName>
</protein>
<evidence type="ECO:0000313" key="1">
    <source>
        <dbReference type="EMBL" id="GJT63133.1"/>
    </source>
</evidence>
<evidence type="ECO:0000313" key="2">
    <source>
        <dbReference type="Proteomes" id="UP001151760"/>
    </source>
</evidence>
<reference evidence="1" key="2">
    <citation type="submission" date="2022-01" db="EMBL/GenBank/DDBJ databases">
        <authorList>
            <person name="Yamashiro T."/>
            <person name="Shiraishi A."/>
            <person name="Satake H."/>
            <person name="Nakayama K."/>
        </authorList>
    </citation>
    <scope>NUCLEOTIDE SEQUENCE</scope>
</reference>
<organism evidence="1 2">
    <name type="scientific">Tanacetum coccineum</name>
    <dbReference type="NCBI Taxonomy" id="301880"/>
    <lineage>
        <taxon>Eukaryota</taxon>
        <taxon>Viridiplantae</taxon>
        <taxon>Streptophyta</taxon>
        <taxon>Embryophyta</taxon>
        <taxon>Tracheophyta</taxon>
        <taxon>Spermatophyta</taxon>
        <taxon>Magnoliopsida</taxon>
        <taxon>eudicotyledons</taxon>
        <taxon>Gunneridae</taxon>
        <taxon>Pentapetalae</taxon>
        <taxon>asterids</taxon>
        <taxon>campanulids</taxon>
        <taxon>Asterales</taxon>
        <taxon>Asteraceae</taxon>
        <taxon>Asteroideae</taxon>
        <taxon>Anthemideae</taxon>
        <taxon>Anthemidinae</taxon>
        <taxon>Tanacetum</taxon>
    </lineage>
</organism>
<comment type="caution">
    <text evidence="1">The sequence shown here is derived from an EMBL/GenBank/DDBJ whole genome shotgun (WGS) entry which is preliminary data.</text>
</comment>
<sequence>MGKIFASCTSKADSDSTHGSNVDISKIHVCKQTMDLSSDTSINVQKEQSVDLSAVDLKSSAVTTADASDKLQQQPDSTLSTPILATTVTADGNFDLLSALRHSCNENMQALDESNTSLLED</sequence>